<organism evidence="1 2">
    <name type="scientific">Arthrobotrys oligospora (strain ATCC 24927 / CBS 115.81 / DSM 1491)</name>
    <name type="common">Nematode-trapping fungus</name>
    <name type="synonym">Didymozoophaga oligospora</name>
    <dbReference type="NCBI Taxonomy" id="756982"/>
    <lineage>
        <taxon>Eukaryota</taxon>
        <taxon>Fungi</taxon>
        <taxon>Dikarya</taxon>
        <taxon>Ascomycota</taxon>
        <taxon>Pezizomycotina</taxon>
        <taxon>Orbiliomycetes</taxon>
        <taxon>Orbiliales</taxon>
        <taxon>Orbiliaceae</taxon>
        <taxon>Orbilia</taxon>
        <taxon>Orbilia oligospora</taxon>
    </lineage>
</organism>
<evidence type="ECO:0000313" key="1">
    <source>
        <dbReference type="EMBL" id="EGX47908.1"/>
    </source>
</evidence>
<proteinExistence type="predicted"/>
<dbReference type="GeneID" id="22894257"/>
<accession>G1XFU2</accession>
<dbReference type="InParanoid" id="G1XFU2"/>
<gene>
    <name evidence="1" type="ORF">AOL_s00081g235</name>
</gene>
<comment type="caution">
    <text evidence="1">The sequence shown here is derived from an EMBL/GenBank/DDBJ whole genome shotgun (WGS) entry which is preliminary data.</text>
</comment>
<sequence>MEKILRILTNSRTVKELPYLASTRYYRGVLHRQNEPVQSDTGNININMKKMKKESISEVEKSRITTWLATRGRITGPSKISETAKMAPNNSSIFLIEIDECCRFQVGESFARSSNHNQL</sequence>
<evidence type="ECO:0000313" key="2">
    <source>
        <dbReference type="Proteomes" id="UP000008784"/>
    </source>
</evidence>
<name>G1XFU2_ARTOA</name>
<dbReference type="EMBL" id="ADOT01000147">
    <property type="protein sequence ID" value="EGX47908.1"/>
    <property type="molecule type" value="Genomic_DNA"/>
</dbReference>
<dbReference type="Proteomes" id="UP000008784">
    <property type="component" value="Unassembled WGS sequence"/>
</dbReference>
<dbReference type="RefSeq" id="XP_011123354.1">
    <property type="nucleotide sequence ID" value="XM_011125052.1"/>
</dbReference>
<reference evidence="1 2" key="1">
    <citation type="journal article" date="2011" name="PLoS Pathog.">
        <title>Genomic and proteomic analyses of the fungus Arthrobotrys oligospora provide insights into nematode-trap formation.</title>
        <authorList>
            <person name="Yang J."/>
            <person name="Wang L."/>
            <person name="Ji X."/>
            <person name="Feng Y."/>
            <person name="Li X."/>
            <person name="Zou C."/>
            <person name="Xu J."/>
            <person name="Ren Y."/>
            <person name="Mi Q."/>
            <person name="Wu J."/>
            <person name="Liu S."/>
            <person name="Liu Y."/>
            <person name="Huang X."/>
            <person name="Wang H."/>
            <person name="Niu X."/>
            <person name="Li J."/>
            <person name="Liang L."/>
            <person name="Luo Y."/>
            <person name="Ji K."/>
            <person name="Zhou W."/>
            <person name="Yu Z."/>
            <person name="Li G."/>
            <person name="Liu Y."/>
            <person name="Li L."/>
            <person name="Qiao M."/>
            <person name="Feng L."/>
            <person name="Zhang K.-Q."/>
        </authorList>
    </citation>
    <scope>NUCLEOTIDE SEQUENCE [LARGE SCALE GENOMIC DNA]</scope>
    <source>
        <strain evidence="2">ATCC 24927 / CBS 115.81 / DSM 1491</strain>
    </source>
</reference>
<dbReference type="AlphaFoldDB" id="G1XFU2"/>
<dbReference type="HOGENOM" id="CLU_2060941_0_0_1"/>
<keyword evidence="2" id="KW-1185">Reference proteome</keyword>
<protein>
    <submittedName>
        <fullName evidence="1">Uncharacterized protein</fullName>
    </submittedName>
</protein>